<reference evidence="6 7" key="1">
    <citation type="submission" date="2015-12" db="EMBL/GenBank/DDBJ databases">
        <title>Draft genome sequnece of Fervidicola ferrireducens strain Y170.</title>
        <authorList>
            <person name="Patel B.K."/>
        </authorList>
    </citation>
    <scope>NUCLEOTIDE SEQUENCE [LARGE SCALE GENOMIC DNA]</scope>
    <source>
        <strain evidence="6 7">Y170</strain>
    </source>
</reference>
<protein>
    <submittedName>
        <fullName evidence="6">Putative serine protease HtrA</fullName>
    </submittedName>
</protein>
<dbReference type="STRING" id="520764.AN618_05960"/>
<dbReference type="InterPro" id="IPR001478">
    <property type="entry name" value="PDZ"/>
</dbReference>
<keyword evidence="2 6" id="KW-0645">Protease</keyword>
<evidence type="ECO:0000256" key="4">
    <source>
        <dbReference type="ARBA" id="ARBA00022825"/>
    </source>
</evidence>
<keyword evidence="7" id="KW-1185">Reference proteome</keyword>
<dbReference type="FunFam" id="2.40.10.10:FF:000001">
    <property type="entry name" value="Periplasmic serine protease DegS"/>
    <property type="match status" value="1"/>
</dbReference>
<dbReference type="CDD" id="cd10839">
    <property type="entry name" value="cpPDZ1_DegP-like"/>
    <property type="match status" value="1"/>
</dbReference>
<name>A0A140LCC9_9FIRM</name>
<organism evidence="6 7">
    <name type="scientific">Fervidicola ferrireducens</name>
    <dbReference type="NCBI Taxonomy" id="520764"/>
    <lineage>
        <taxon>Bacteria</taxon>
        <taxon>Bacillati</taxon>
        <taxon>Bacillota</taxon>
        <taxon>Clostridia</taxon>
        <taxon>Thermosediminibacterales</taxon>
        <taxon>Thermosediminibacteraceae</taxon>
        <taxon>Fervidicola</taxon>
    </lineage>
</organism>
<dbReference type="Pfam" id="PF13365">
    <property type="entry name" value="Trypsin_2"/>
    <property type="match status" value="1"/>
</dbReference>
<dbReference type="PRINTS" id="PR00834">
    <property type="entry name" value="PROTEASES2C"/>
</dbReference>
<dbReference type="SUPFAM" id="SSF50156">
    <property type="entry name" value="PDZ domain-like"/>
    <property type="match status" value="1"/>
</dbReference>
<dbReference type="PATRIC" id="fig|520764.3.peg.630"/>
<dbReference type="OrthoDB" id="9758917at2"/>
<proteinExistence type="inferred from homology"/>
<dbReference type="RefSeq" id="WP_083515012.1">
    <property type="nucleotide sequence ID" value="NZ_LOED01000004.1"/>
</dbReference>
<dbReference type="FunCoup" id="A0A140LCC9">
    <property type="interactions" value="405"/>
</dbReference>
<dbReference type="InterPro" id="IPR043504">
    <property type="entry name" value="Peptidase_S1_PA_chymotrypsin"/>
</dbReference>
<dbReference type="GO" id="GO:0006508">
    <property type="term" value="P:proteolysis"/>
    <property type="evidence" value="ECO:0007669"/>
    <property type="project" value="UniProtKB-KW"/>
</dbReference>
<dbReference type="Gene3D" id="2.40.10.10">
    <property type="entry name" value="Trypsin-like serine proteases"/>
    <property type="match status" value="2"/>
</dbReference>
<dbReference type="InterPro" id="IPR036034">
    <property type="entry name" value="PDZ_sf"/>
</dbReference>
<dbReference type="EMBL" id="LOED01000004">
    <property type="protein sequence ID" value="KXG78204.1"/>
    <property type="molecule type" value="Genomic_DNA"/>
</dbReference>
<dbReference type="PANTHER" id="PTHR22939:SF129">
    <property type="entry name" value="SERINE PROTEASE HTRA2, MITOCHONDRIAL"/>
    <property type="match status" value="1"/>
</dbReference>
<dbReference type="SMART" id="SM00228">
    <property type="entry name" value="PDZ"/>
    <property type="match status" value="1"/>
</dbReference>
<dbReference type="GO" id="GO:0004252">
    <property type="term" value="F:serine-type endopeptidase activity"/>
    <property type="evidence" value="ECO:0007669"/>
    <property type="project" value="InterPro"/>
</dbReference>
<keyword evidence="3" id="KW-0378">Hydrolase</keyword>
<dbReference type="PANTHER" id="PTHR22939">
    <property type="entry name" value="SERINE PROTEASE FAMILY S1C HTRA-RELATED"/>
    <property type="match status" value="1"/>
</dbReference>
<dbReference type="AlphaFoldDB" id="A0A140LCC9"/>
<dbReference type="Pfam" id="PF13180">
    <property type="entry name" value="PDZ_2"/>
    <property type="match status" value="1"/>
</dbReference>
<dbReference type="PROSITE" id="PS50106">
    <property type="entry name" value="PDZ"/>
    <property type="match status" value="1"/>
</dbReference>
<dbReference type="SUPFAM" id="SSF50494">
    <property type="entry name" value="Trypsin-like serine proteases"/>
    <property type="match status" value="1"/>
</dbReference>
<evidence type="ECO:0000256" key="3">
    <source>
        <dbReference type="ARBA" id="ARBA00022801"/>
    </source>
</evidence>
<dbReference type="InterPro" id="IPR009003">
    <property type="entry name" value="Peptidase_S1_PA"/>
</dbReference>
<gene>
    <name evidence="6" type="primary">htrA</name>
    <name evidence="6" type="ORF">AN618_05960</name>
</gene>
<dbReference type="InterPro" id="IPR001940">
    <property type="entry name" value="Peptidase_S1C"/>
</dbReference>
<dbReference type="Proteomes" id="UP000070427">
    <property type="component" value="Unassembled WGS sequence"/>
</dbReference>
<dbReference type="Gene3D" id="2.30.42.10">
    <property type="match status" value="1"/>
</dbReference>
<comment type="caution">
    <text evidence="6">The sequence shown here is derived from an EMBL/GenBank/DDBJ whole genome shotgun (WGS) entry which is preliminary data.</text>
</comment>
<evidence type="ECO:0000256" key="2">
    <source>
        <dbReference type="ARBA" id="ARBA00022670"/>
    </source>
</evidence>
<keyword evidence="4" id="KW-0720">Serine protease</keyword>
<feature type="domain" description="PDZ" evidence="5">
    <location>
        <begin position="284"/>
        <end position="375"/>
    </location>
</feature>
<dbReference type="InParanoid" id="A0A140LCC9"/>
<evidence type="ECO:0000256" key="1">
    <source>
        <dbReference type="ARBA" id="ARBA00010541"/>
    </source>
</evidence>
<evidence type="ECO:0000313" key="7">
    <source>
        <dbReference type="Proteomes" id="UP000070427"/>
    </source>
</evidence>
<comment type="similarity">
    <text evidence="1">Belongs to the peptidase S1C family.</text>
</comment>
<evidence type="ECO:0000259" key="5">
    <source>
        <dbReference type="PROSITE" id="PS50106"/>
    </source>
</evidence>
<accession>A0A140LCC9</accession>
<evidence type="ECO:0000313" key="6">
    <source>
        <dbReference type="EMBL" id="KXG78204.1"/>
    </source>
</evidence>
<sequence>MKVFSRYKYLIAILLGFTLGAAVVAGGIFAYNFFYPSNSAKAGTSNSVSNNLNQAVYIGPTNIPDIIEKVEDAVVFIETTTRSASVDPFFYDPFFREFFGDNFPFSNPESKSVGSGFLISPDGYILTNHHVIEGATEVNVTVKGFSDPFKATVVGTDFELDLAVLKINSDKKLPYLNLGDSDKMRVGDWVIAIGNPYRLDHTVTVGVISAKGRPLAITDRSTGKTRVFKDLIQTDAAINPGNSGGPLISLNGEVIGINTAVNAEAQGIGFAIPINTAKEVLDELIKTGGVSRPYIGVYLQDITKDLADYFNLKSTEGALISYVVPNSPAEKAGLRQGDVILKINDKTIKKSSDVSEIVSNSKINQKLVLLIYRNGRTMYVSVTVGKKPNQ</sequence>